<organism evidence="8 9">
    <name type="scientific">Candidatus Portnoybacteria bacterium CG02_land_8_20_14_3_00_45_8</name>
    <dbReference type="NCBI Taxonomy" id="1974807"/>
    <lineage>
        <taxon>Bacteria</taxon>
        <taxon>Candidatus Portnoyibacteriota</taxon>
    </lineage>
</organism>
<protein>
    <recommendedName>
        <fullName evidence="7">Thioredoxin domain-containing protein</fullName>
    </recommendedName>
</protein>
<gene>
    <name evidence="8" type="ORF">COS30_02275</name>
</gene>
<dbReference type="Pfam" id="PF13462">
    <property type="entry name" value="Thioredoxin_4"/>
    <property type="match status" value="1"/>
</dbReference>
<keyword evidence="6" id="KW-0472">Membrane</keyword>
<feature type="domain" description="Thioredoxin" evidence="7">
    <location>
        <begin position="27"/>
        <end position="209"/>
    </location>
</feature>
<dbReference type="InterPro" id="IPR013766">
    <property type="entry name" value="Thioredoxin_domain"/>
</dbReference>
<evidence type="ECO:0000256" key="6">
    <source>
        <dbReference type="SAM" id="Phobius"/>
    </source>
</evidence>
<dbReference type="Proteomes" id="UP000229247">
    <property type="component" value="Unassembled WGS sequence"/>
</dbReference>
<keyword evidence="2" id="KW-0732">Signal</keyword>
<keyword evidence="4" id="KW-1015">Disulfide bond</keyword>
<evidence type="ECO:0000313" key="8">
    <source>
        <dbReference type="EMBL" id="PIV38407.1"/>
    </source>
</evidence>
<keyword evidence="6" id="KW-0812">Transmembrane</keyword>
<feature type="transmembrane region" description="Helical" evidence="6">
    <location>
        <begin position="6"/>
        <end position="24"/>
    </location>
</feature>
<dbReference type="PANTHER" id="PTHR13887:SF14">
    <property type="entry name" value="DISULFIDE BOND FORMATION PROTEIN D"/>
    <property type="match status" value="1"/>
</dbReference>
<dbReference type="GO" id="GO:0016491">
    <property type="term" value="F:oxidoreductase activity"/>
    <property type="evidence" value="ECO:0007669"/>
    <property type="project" value="UniProtKB-KW"/>
</dbReference>
<evidence type="ECO:0000313" key="9">
    <source>
        <dbReference type="Proteomes" id="UP000229247"/>
    </source>
</evidence>
<proteinExistence type="inferred from homology"/>
<name>A0A2M7D5X1_9BACT</name>
<dbReference type="SUPFAM" id="SSF52833">
    <property type="entry name" value="Thioredoxin-like"/>
    <property type="match status" value="1"/>
</dbReference>
<keyword evidence="3" id="KW-0560">Oxidoreductase</keyword>
<evidence type="ECO:0000259" key="7">
    <source>
        <dbReference type="PROSITE" id="PS51352"/>
    </source>
</evidence>
<dbReference type="PANTHER" id="PTHR13887">
    <property type="entry name" value="GLUTATHIONE S-TRANSFERASE KAPPA"/>
    <property type="match status" value="1"/>
</dbReference>
<sequence>MSDKKIIIAAVILSLILAGGGWYYSKHRPPSAAIVNQADNTKNSAVSQPGISLGNPAAPVVIEEYTNFLCPACASFAMVTFDQINDNYVKSGKVKFVFYIFPPLELGRAAICAQEQNKFIEYHTYLFEHQGQITEEKNLRDFAINIGIDGTKFDSCYAAQATIDKSTAWTNEGSSRGVDSTPTFFINGQKLIGAQPYEDFKKVIDEKLNQL</sequence>
<keyword evidence="5" id="KW-0676">Redox-active center</keyword>
<dbReference type="AlphaFoldDB" id="A0A2M7D5X1"/>
<evidence type="ECO:0000256" key="5">
    <source>
        <dbReference type="ARBA" id="ARBA00023284"/>
    </source>
</evidence>
<evidence type="ECO:0000256" key="4">
    <source>
        <dbReference type="ARBA" id="ARBA00023157"/>
    </source>
</evidence>
<dbReference type="InterPro" id="IPR036249">
    <property type="entry name" value="Thioredoxin-like_sf"/>
</dbReference>
<dbReference type="PROSITE" id="PS51352">
    <property type="entry name" value="THIOREDOXIN_2"/>
    <property type="match status" value="1"/>
</dbReference>
<comment type="caution">
    <text evidence="8">The sequence shown here is derived from an EMBL/GenBank/DDBJ whole genome shotgun (WGS) entry which is preliminary data.</text>
</comment>
<dbReference type="EMBL" id="PEUE01000053">
    <property type="protein sequence ID" value="PIV38407.1"/>
    <property type="molecule type" value="Genomic_DNA"/>
</dbReference>
<evidence type="ECO:0000256" key="1">
    <source>
        <dbReference type="ARBA" id="ARBA00005791"/>
    </source>
</evidence>
<reference evidence="9" key="1">
    <citation type="submission" date="2017-09" db="EMBL/GenBank/DDBJ databases">
        <title>Depth-based differentiation of microbial function through sediment-hosted aquifers and enrichment of novel symbionts in the deep terrestrial subsurface.</title>
        <authorList>
            <person name="Probst A.J."/>
            <person name="Ladd B."/>
            <person name="Jarett J.K."/>
            <person name="Geller-Mcgrath D.E."/>
            <person name="Sieber C.M.K."/>
            <person name="Emerson J.B."/>
            <person name="Anantharaman K."/>
            <person name="Thomas B.C."/>
            <person name="Malmstrom R."/>
            <person name="Stieglmeier M."/>
            <person name="Klingl A."/>
            <person name="Woyke T."/>
            <person name="Ryan C.M."/>
            <person name="Banfield J.F."/>
        </authorList>
    </citation>
    <scope>NUCLEOTIDE SEQUENCE [LARGE SCALE GENOMIC DNA]</scope>
</reference>
<evidence type="ECO:0000256" key="3">
    <source>
        <dbReference type="ARBA" id="ARBA00023002"/>
    </source>
</evidence>
<dbReference type="InterPro" id="IPR012336">
    <property type="entry name" value="Thioredoxin-like_fold"/>
</dbReference>
<dbReference type="Gene3D" id="3.40.30.10">
    <property type="entry name" value="Glutaredoxin"/>
    <property type="match status" value="1"/>
</dbReference>
<accession>A0A2M7D5X1</accession>
<evidence type="ECO:0000256" key="2">
    <source>
        <dbReference type="ARBA" id="ARBA00022729"/>
    </source>
</evidence>
<keyword evidence="6" id="KW-1133">Transmembrane helix</keyword>
<comment type="similarity">
    <text evidence="1">Belongs to the thioredoxin family. DsbA subfamily.</text>
</comment>